<dbReference type="AlphaFoldDB" id="A0A327K539"/>
<keyword evidence="3" id="KW-1185">Reference proteome</keyword>
<dbReference type="EMBL" id="NPEU01000355">
    <property type="protein sequence ID" value="RAI33507.1"/>
    <property type="molecule type" value="Genomic_DNA"/>
</dbReference>
<keyword evidence="1" id="KW-1133">Transmembrane helix</keyword>
<dbReference type="OrthoDB" id="7961592at2"/>
<dbReference type="Proteomes" id="UP000248863">
    <property type="component" value="Unassembled WGS sequence"/>
</dbReference>
<sequence length="72" mass="7481">MLKYAILLLVVSLIAGAIGLTNVSRIAKRVSLVLFGLFFLGFLALLGFAYLLGEAFEAGRAAAPLAAVVLTA</sequence>
<feature type="transmembrane region" description="Helical" evidence="1">
    <location>
        <begin position="29"/>
        <end position="52"/>
    </location>
</feature>
<proteinExistence type="predicted"/>
<keyword evidence="1" id="KW-0472">Membrane</keyword>
<gene>
    <name evidence="2" type="ORF">CH338_22410</name>
</gene>
<evidence type="ECO:0000256" key="1">
    <source>
        <dbReference type="SAM" id="Phobius"/>
    </source>
</evidence>
<evidence type="ECO:0000313" key="2">
    <source>
        <dbReference type="EMBL" id="RAI33507.1"/>
    </source>
</evidence>
<accession>A0A327K539</accession>
<keyword evidence="1" id="KW-0812">Transmembrane</keyword>
<dbReference type="RefSeq" id="WP_111359315.1">
    <property type="nucleotide sequence ID" value="NZ_NHSK01000128.1"/>
</dbReference>
<protein>
    <submittedName>
        <fullName evidence="2">DUF1328 domain-containing protein</fullName>
    </submittedName>
</protein>
<reference evidence="2 3" key="1">
    <citation type="submission" date="2017-07" db="EMBL/GenBank/DDBJ databases">
        <title>Draft Genome Sequences of Select Purple Nonsulfur Bacteria.</title>
        <authorList>
            <person name="Lasarre B."/>
            <person name="Mckinlay J.B."/>
        </authorList>
    </citation>
    <scope>NUCLEOTIDE SEQUENCE [LARGE SCALE GENOMIC DNA]</scope>
    <source>
        <strain evidence="2 3">DSM 11907</strain>
    </source>
</reference>
<organism evidence="2 3">
    <name type="scientific">Rhodoplanes elegans</name>
    <dbReference type="NCBI Taxonomy" id="29408"/>
    <lineage>
        <taxon>Bacteria</taxon>
        <taxon>Pseudomonadati</taxon>
        <taxon>Pseudomonadota</taxon>
        <taxon>Alphaproteobacteria</taxon>
        <taxon>Hyphomicrobiales</taxon>
        <taxon>Nitrobacteraceae</taxon>
        <taxon>Rhodoplanes</taxon>
    </lineage>
</organism>
<comment type="caution">
    <text evidence="2">The sequence shown here is derived from an EMBL/GenBank/DDBJ whole genome shotgun (WGS) entry which is preliminary data.</text>
</comment>
<evidence type="ECO:0000313" key="3">
    <source>
        <dbReference type="Proteomes" id="UP000248863"/>
    </source>
</evidence>
<name>A0A327K539_9BRAD</name>